<evidence type="ECO:0000256" key="4">
    <source>
        <dbReference type="ARBA" id="ARBA00022982"/>
    </source>
</evidence>
<evidence type="ECO:0000259" key="9">
    <source>
        <dbReference type="Pfam" id="PF13462"/>
    </source>
</evidence>
<reference evidence="11" key="1">
    <citation type="submission" date="2013-11" db="EMBL/GenBank/DDBJ databases">
        <authorList>
            <person name="Hoang H.T."/>
            <person name="Killian M.L."/>
            <person name="Madson D.M."/>
            <person name="Arruda P.H.E."/>
            <person name="Sun D."/>
            <person name="Schwartz K.J."/>
            <person name="Yoon K."/>
        </authorList>
    </citation>
    <scope>NUCLEOTIDE SEQUENCE [LARGE SCALE GENOMIC DNA]</scope>
    <source>
        <strain evidence="11">CDK2</strain>
    </source>
</reference>
<keyword evidence="8" id="KW-0472">Membrane</keyword>
<evidence type="ECO:0000256" key="3">
    <source>
        <dbReference type="ARBA" id="ARBA00022729"/>
    </source>
</evidence>
<dbReference type="InterPro" id="IPR012336">
    <property type="entry name" value="Thioredoxin-like_fold"/>
</dbReference>
<keyword evidence="5" id="KW-0560">Oxidoreductase</keyword>
<protein>
    <submittedName>
        <fullName evidence="10">Protein-disulfide isomerase</fullName>
    </submittedName>
</protein>
<keyword evidence="8" id="KW-0812">Transmembrane</keyword>
<organism evidence="10 11">
    <name type="scientific">Halolamina pelagica</name>
    <dbReference type="NCBI Taxonomy" id="699431"/>
    <lineage>
        <taxon>Archaea</taxon>
        <taxon>Methanobacteriati</taxon>
        <taxon>Methanobacteriota</taxon>
        <taxon>Stenosarchaea group</taxon>
        <taxon>Halobacteria</taxon>
        <taxon>Halobacteriales</taxon>
        <taxon>Haloferacaceae</taxon>
    </lineage>
</organism>
<dbReference type="AlphaFoldDB" id="A0A0N8HZV1"/>
<dbReference type="Proteomes" id="UP000050535">
    <property type="component" value="Unassembled WGS sequence"/>
</dbReference>
<dbReference type="EMBL" id="LGUC01000001">
    <property type="protein sequence ID" value="KPN30531.1"/>
    <property type="molecule type" value="Genomic_DNA"/>
</dbReference>
<comment type="caution">
    <text evidence="10">The sequence shown here is derived from an EMBL/GenBank/DDBJ whole genome shotgun (WGS) entry which is preliminary data.</text>
</comment>
<evidence type="ECO:0000256" key="6">
    <source>
        <dbReference type="ARBA" id="ARBA00023157"/>
    </source>
</evidence>
<evidence type="ECO:0000256" key="8">
    <source>
        <dbReference type="SAM" id="Phobius"/>
    </source>
</evidence>
<dbReference type="RefSeq" id="WP_054583475.1">
    <property type="nucleotide sequence ID" value="NZ_LGUC01000001.1"/>
</dbReference>
<keyword evidence="8" id="KW-1133">Transmembrane helix</keyword>
<accession>A0A0N8HZV1</accession>
<dbReference type="OrthoDB" id="15256at2157"/>
<keyword evidence="7" id="KW-0676">Redox-active center</keyword>
<dbReference type="STRING" id="699431.SY89_01266"/>
<evidence type="ECO:0000256" key="1">
    <source>
        <dbReference type="ARBA" id="ARBA00005791"/>
    </source>
</evidence>
<dbReference type="Gene3D" id="3.40.30.10">
    <property type="entry name" value="Glutaredoxin"/>
    <property type="match status" value="1"/>
</dbReference>
<dbReference type="PANTHER" id="PTHR13887:SF14">
    <property type="entry name" value="DISULFIDE BOND FORMATION PROTEIN D"/>
    <property type="match status" value="1"/>
</dbReference>
<keyword evidence="6" id="KW-1015">Disulfide bond</keyword>
<sequence length="245" mass="26289">MGDGRSISRRRAIAGGVGVVALGGSVAYLATRSGSDAGVYVPERSHTSQETTGFGVELAGRPIAGNPDAPVDLYYWTDYLCPFCAQFDRETLPAVGRNHVDTGDVRLVALSYPNIGEYSMPAAVWSRCVWSQVAADDPAAFWRWHASVFEAQPASGTDWADEETFARITEETEGVPAAAVDDCRESRTEAIRESIAPNVAVAQSSRIRGTPGFVLYNRETGTAGKLVGAHPYENFADAIEQVLNA</sequence>
<proteinExistence type="inferred from homology"/>
<name>A0A0N8HZV1_9EURY</name>
<dbReference type="Pfam" id="PF13462">
    <property type="entry name" value="Thioredoxin_4"/>
    <property type="match status" value="1"/>
</dbReference>
<dbReference type="GO" id="GO:0016853">
    <property type="term" value="F:isomerase activity"/>
    <property type="evidence" value="ECO:0007669"/>
    <property type="project" value="UniProtKB-KW"/>
</dbReference>
<evidence type="ECO:0000256" key="7">
    <source>
        <dbReference type="ARBA" id="ARBA00023284"/>
    </source>
</evidence>
<evidence type="ECO:0000256" key="5">
    <source>
        <dbReference type="ARBA" id="ARBA00023002"/>
    </source>
</evidence>
<dbReference type="InterPro" id="IPR036249">
    <property type="entry name" value="Thioredoxin-like_sf"/>
</dbReference>
<dbReference type="PANTHER" id="PTHR13887">
    <property type="entry name" value="GLUTATHIONE S-TRANSFERASE KAPPA"/>
    <property type="match status" value="1"/>
</dbReference>
<keyword evidence="11" id="KW-1185">Reference proteome</keyword>
<feature type="transmembrane region" description="Helical" evidence="8">
    <location>
        <begin position="12"/>
        <end position="30"/>
    </location>
</feature>
<dbReference type="GO" id="GO:0016491">
    <property type="term" value="F:oxidoreductase activity"/>
    <property type="evidence" value="ECO:0007669"/>
    <property type="project" value="UniProtKB-KW"/>
</dbReference>
<keyword evidence="3" id="KW-0732">Signal</keyword>
<comment type="similarity">
    <text evidence="1">Belongs to the thioredoxin family. DsbA subfamily.</text>
</comment>
<keyword evidence="4" id="KW-0249">Electron transport</keyword>
<evidence type="ECO:0000256" key="2">
    <source>
        <dbReference type="ARBA" id="ARBA00007787"/>
    </source>
</evidence>
<keyword evidence="10" id="KW-0413">Isomerase</keyword>
<comment type="similarity">
    <text evidence="2">Belongs to the glutaredoxin family.</text>
</comment>
<feature type="domain" description="Thioredoxin-like fold" evidence="9">
    <location>
        <begin position="62"/>
        <end position="220"/>
    </location>
</feature>
<evidence type="ECO:0000313" key="10">
    <source>
        <dbReference type="EMBL" id="KPN30531.1"/>
    </source>
</evidence>
<evidence type="ECO:0000313" key="11">
    <source>
        <dbReference type="Proteomes" id="UP000050535"/>
    </source>
</evidence>
<gene>
    <name evidence="10" type="ORF">SY89_01266</name>
</gene>
<dbReference type="SUPFAM" id="SSF52833">
    <property type="entry name" value="Thioredoxin-like"/>
    <property type="match status" value="1"/>
</dbReference>
<keyword evidence="4" id="KW-0813">Transport</keyword>